<protein>
    <submittedName>
        <fullName evidence="1">Uncharacterized protein</fullName>
    </submittedName>
</protein>
<reference evidence="1" key="1">
    <citation type="submission" date="2023-07" db="EMBL/GenBank/DDBJ databases">
        <title>Black Yeasts Isolated from many extreme environments.</title>
        <authorList>
            <person name="Coleine C."/>
            <person name="Stajich J.E."/>
            <person name="Selbmann L."/>
        </authorList>
    </citation>
    <scope>NUCLEOTIDE SEQUENCE</scope>
    <source>
        <strain evidence="1">CCFEE 5714</strain>
    </source>
</reference>
<sequence>MSSPGINIADLRELVKKDIAASNNLQRRIDSLQASIAAGENPSPDTTSLMNNEHKRIGKDLVLRIEQIEDQKSVEATNRTMLQELTARLGVHDLLTARLAEYRDLLLSREEGRRGEWLDHEDKPSGSGSMAKGRRRSSNTKPTLQPWVGMGSPPPRATPTMPVSSATAGGWNQVQDQADTYDEEEQFEDEEEEEDTAIDKATWPLLYRIMDVDPKTPAHLFQAELDNQHKALALKHDPRFFPNDPSAVDRWAACEKAYSMLSNPEGKKYYDNHGTTPSALKKFDISTLSLNDE</sequence>
<accession>A0ACC3NEY6</accession>
<dbReference type="Proteomes" id="UP001281147">
    <property type="component" value="Unassembled WGS sequence"/>
</dbReference>
<dbReference type="EMBL" id="JAUTXU010000048">
    <property type="protein sequence ID" value="KAK3715583.1"/>
    <property type="molecule type" value="Genomic_DNA"/>
</dbReference>
<evidence type="ECO:0000313" key="2">
    <source>
        <dbReference type="Proteomes" id="UP001281147"/>
    </source>
</evidence>
<comment type="caution">
    <text evidence="1">The sequence shown here is derived from an EMBL/GenBank/DDBJ whole genome shotgun (WGS) entry which is preliminary data.</text>
</comment>
<evidence type="ECO:0000313" key="1">
    <source>
        <dbReference type="EMBL" id="KAK3715583.1"/>
    </source>
</evidence>
<name>A0ACC3NEY6_9PEZI</name>
<organism evidence="1 2">
    <name type="scientific">Vermiconidia calcicola</name>
    <dbReference type="NCBI Taxonomy" id="1690605"/>
    <lineage>
        <taxon>Eukaryota</taxon>
        <taxon>Fungi</taxon>
        <taxon>Dikarya</taxon>
        <taxon>Ascomycota</taxon>
        <taxon>Pezizomycotina</taxon>
        <taxon>Dothideomycetes</taxon>
        <taxon>Dothideomycetidae</taxon>
        <taxon>Mycosphaerellales</taxon>
        <taxon>Extremaceae</taxon>
        <taxon>Vermiconidia</taxon>
    </lineage>
</organism>
<gene>
    <name evidence="1" type="ORF">LTR37_007071</name>
</gene>
<proteinExistence type="predicted"/>
<keyword evidence="2" id="KW-1185">Reference proteome</keyword>